<evidence type="ECO:0000313" key="10">
    <source>
        <dbReference type="Proteomes" id="UP000186609"/>
    </source>
</evidence>
<evidence type="ECO:0000256" key="6">
    <source>
        <dbReference type="ARBA" id="ARBA00023136"/>
    </source>
</evidence>
<dbReference type="InterPro" id="IPR029044">
    <property type="entry name" value="Nucleotide-diphossugar_trans"/>
</dbReference>
<organism evidence="9 10">
    <name type="scientific">Rhodoferax koreensis</name>
    <dbReference type="NCBI Taxonomy" id="1842727"/>
    <lineage>
        <taxon>Bacteria</taxon>
        <taxon>Pseudomonadati</taxon>
        <taxon>Pseudomonadota</taxon>
        <taxon>Betaproteobacteria</taxon>
        <taxon>Burkholderiales</taxon>
        <taxon>Comamonadaceae</taxon>
        <taxon>Rhodoferax</taxon>
    </lineage>
</organism>
<evidence type="ECO:0000313" key="9">
    <source>
        <dbReference type="EMBL" id="APW40612.1"/>
    </source>
</evidence>
<name>A0A1P8K3M9_9BURK</name>
<dbReference type="OrthoDB" id="9811884at2"/>
<comment type="subcellular location">
    <subcellularLocation>
        <location evidence="1">Membrane</location>
        <topology evidence="1">Multi-pass membrane protein</topology>
    </subcellularLocation>
</comment>
<feature type="transmembrane region" description="Helical" evidence="7">
    <location>
        <begin position="265"/>
        <end position="291"/>
    </location>
</feature>
<dbReference type="InterPro" id="IPR050256">
    <property type="entry name" value="Glycosyltransferase_2"/>
</dbReference>
<feature type="transmembrane region" description="Helical" evidence="7">
    <location>
        <begin position="236"/>
        <end position="259"/>
    </location>
</feature>
<keyword evidence="2" id="KW-0328">Glycosyltransferase</keyword>
<evidence type="ECO:0000256" key="3">
    <source>
        <dbReference type="ARBA" id="ARBA00022679"/>
    </source>
</evidence>
<gene>
    <name evidence="9" type="ORF">RD110_10345</name>
</gene>
<keyword evidence="10" id="KW-1185">Reference proteome</keyword>
<evidence type="ECO:0000256" key="5">
    <source>
        <dbReference type="ARBA" id="ARBA00022989"/>
    </source>
</evidence>
<feature type="domain" description="Glycosyltransferase 2-like" evidence="8">
    <location>
        <begin position="10"/>
        <end position="172"/>
    </location>
</feature>
<sequence>MPRAALPSLSCVIPCHNEARNLARLLPMLAAVLDSCSRAWEVILVDDGSTDGTLAEALQWAELPGFRCLQLSRNFGKEAALTAGLQEATGEVVVMMDADLQHPPALIHEFVRHWRYGADVAFAQRRHREDEGFLKRLGARGFYALVNAADGVEVPAGAGDFRLMDRVVVDALLALPERNRFMKGLYAWVGFRTVAVPYQPEPRAHGNSSFNLLRLIKLSLDGLTAFTNWPLRAVSVMGMVMALLAFVYGGFLTVSYLLYGHEVSGWTTIVVSLMLFVGIQLVSLGVVGEYVGRIFEEVKARPLFVVRSRVGRGMKVARK</sequence>
<dbReference type="PANTHER" id="PTHR48090">
    <property type="entry name" value="UNDECAPRENYL-PHOSPHATE 4-DEOXY-4-FORMAMIDO-L-ARABINOSE TRANSFERASE-RELATED"/>
    <property type="match status" value="1"/>
</dbReference>
<dbReference type="GO" id="GO:0016757">
    <property type="term" value="F:glycosyltransferase activity"/>
    <property type="evidence" value="ECO:0007669"/>
    <property type="project" value="UniProtKB-KW"/>
</dbReference>
<evidence type="ECO:0000256" key="4">
    <source>
        <dbReference type="ARBA" id="ARBA00022692"/>
    </source>
</evidence>
<keyword evidence="5 7" id="KW-1133">Transmembrane helix</keyword>
<reference evidence="9 10" key="1">
    <citation type="submission" date="2017-01" db="EMBL/GenBank/DDBJ databases">
        <authorList>
            <person name="Mah S.A."/>
            <person name="Swanson W.J."/>
            <person name="Moy G.W."/>
            <person name="Vacquier V.D."/>
        </authorList>
    </citation>
    <scope>NUCLEOTIDE SEQUENCE [LARGE SCALE GENOMIC DNA]</scope>
    <source>
        <strain evidence="9 10">DCY110</strain>
    </source>
</reference>
<keyword evidence="6 7" id="KW-0472">Membrane</keyword>
<dbReference type="Gene3D" id="3.90.550.10">
    <property type="entry name" value="Spore Coat Polysaccharide Biosynthesis Protein SpsA, Chain A"/>
    <property type="match status" value="1"/>
</dbReference>
<dbReference type="InterPro" id="IPR001173">
    <property type="entry name" value="Glyco_trans_2-like"/>
</dbReference>
<dbReference type="CDD" id="cd04187">
    <property type="entry name" value="DPM1_like_bac"/>
    <property type="match status" value="1"/>
</dbReference>
<accession>A0A1P8K3M9</accession>
<dbReference type="AlphaFoldDB" id="A0A1P8K3M9"/>
<evidence type="ECO:0000256" key="2">
    <source>
        <dbReference type="ARBA" id="ARBA00022676"/>
    </source>
</evidence>
<dbReference type="STRING" id="1842727.RD110_10345"/>
<evidence type="ECO:0000256" key="1">
    <source>
        <dbReference type="ARBA" id="ARBA00004141"/>
    </source>
</evidence>
<dbReference type="EMBL" id="CP019236">
    <property type="protein sequence ID" value="APW40612.1"/>
    <property type="molecule type" value="Genomic_DNA"/>
</dbReference>
<keyword evidence="4 7" id="KW-0812">Transmembrane</keyword>
<protein>
    <submittedName>
        <fullName evidence="9">Glycosyltransferase</fullName>
    </submittedName>
</protein>
<evidence type="ECO:0000256" key="7">
    <source>
        <dbReference type="SAM" id="Phobius"/>
    </source>
</evidence>
<proteinExistence type="predicted"/>
<evidence type="ECO:0000259" key="8">
    <source>
        <dbReference type="Pfam" id="PF00535"/>
    </source>
</evidence>
<dbReference type="Proteomes" id="UP000186609">
    <property type="component" value="Chromosome"/>
</dbReference>
<dbReference type="PANTHER" id="PTHR48090:SF1">
    <property type="entry name" value="PROPHAGE BACTOPRENOL GLUCOSYL TRANSFERASE HOMOLOG"/>
    <property type="match status" value="1"/>
</dbReference>
<dbReference type="GO" id="GO:0005886">
    <property type="term" value="C:plasma membrane"/>
    <property type="evidence" value="ECO:0007669"/>
    <property type="project" value="TreeGrafter"/>
</dbReference>
<dbReference type="KEGG" id="rhy:RD110_10345"/>
<dbReference type="SUPFAM" id="SSF53448">
    <property type="entry name" value="Nucleotide-diphospho-sugar transferases"/>
    <property type="match status" value="1"/>
</dbReference>
<keyword evidence="3 9" id="KW-0808">Transferase</keyword>
<dbReference type="Pfam" id="PF00535">
    <property type="entry name" value="Glycos_transf_2"/>
    <property type="match status" value="1"/>
</dbReference>